<dbReference type="EMBL" id="BPLR01009712">
    <property type="protein sequence ID" value="GIY33970.1"/>
    <property type="molecule type" value="Genomic_DNA"/>
</dbReference>
<keyword evidence="3" id="KW-1185">Reference proteome</keyword>
<organism evidence="2 3">
    <name type="scientific">Caerostris extrusa</name>
    <name type="common">Bark spider</name>
    <name type="synonym">Caerostris bankana</name>
    <dbReference type="NCBI Taxonomy" id="172846"/>
    <lineage>
        <taxon>Eukaryota</taxon>
        <taxon>Metazoa</taxon>
        <taxon>Ecdysozoa</taxon>
        <taxon>Arthropoda</taxon>
        <taxon>Chelicerata</taxon>
        <taxon>Arachnida</taxon>
        <taxon>Araneae</taxon>
        <taxon>Araneomorphae</taxon>
        <taxon>Entelegynae</taxon>
        <taxon>Araneoidea</taxon>
        <taxon>Araneidae</taxon>
        <taxon>Caerostris</taxon>
    </lineage>
</organism>
<gene>
    <name evidence="2" type="ORF">CEXT_615821</name>
</gene>
<dbReference type="AlphaFoldDB" id="A0AAV4SJJ7"/>
<evidence type="ECO:0000313" key="2">
    <source>
        <dbReference type="EMBL" id="GIY33970.1"/>
    </source>
</evidence>
<accession>A0AAV4SJJ7</accession>
<dbReference type="Proteomes" id="UP001054945">
    <property type="component" value="Unassembled WGS sequence"/>
</dbReference>
<feature type="transmembrane region" description="Helical" evidence="1">
    <location>
        <begin position="73"/>
        <end position="92"/>
    </location>
</feature>
<keyword evidence="1" id="KW-0812">Transmembrane</keyword>
<sequence length="110" mass="12272">MGPDAVSNAGQNCASGRPKRGHLYLDCQPLEVILLVSAEGLPKAINQLEGKDNSISPHHFMFISSSLVNPRKLFFLGIVLFLFFFFFSFILLPPHPPLLFTFDKVLLLDV</sequence>
<evidence type="ECO:0000256" key="1">
    <source>
        <dbReference type="SAM" id="Phobius"/>
    </source>
</evidence>
<evidence type="ECO:0000313" key="3">
    <source>
        <dbReference type="Proteomes" id="UP001054945"/>
    </source>
</evidence>
<keyword evidence="1" id="KW-0472">Membrane</keyword>
<keyword evidence="1" id="KW-1133">Transmembrane helix</keyword>
<name>A0AAV4SJJ7_CAEEX</name>
<proteinExistence type="predicted"/>
<reference evidence="2 3" key="1">
    <citation type="submission" date="2021-06" db="EMBL/GenBank/DDBJ databases">
        <title>Caerostris extrusa draft genome.</title>
        <authorList>
            <person name="Kono N."/>
            <person name="Arakawa K."/>
        </authorList>
    </citation>
    <scope>NUCLEOTIDE SEQUENCE [LARGE SCALE GENOMIC DNA]</scope>
</reference>
<comment type="caution">
    <text evidence="2">The sequence shown here is derived from an EMBL/GenBank/DDBJ whole genome shotgun (WGS) entry which is preliminary data.</text>
</comment>
<protein>
    <submittedName>
        <fullName evidence="2">Uncharacterized protein</fullName>
    </submittedName>
</protein>